<evidence type="ECO:0000313" key="2">
    <source>
        <dbReference type="EMBL" id="KAF9481239.1"/>
    </source>
</evidence>
<sequence>MDLHVFYRPQVPFSVRGRPEPRPPTFGAKPLHLIFAFWTVIDAFAMGTMDRLTWNLDPLVPEVQAPTSPQHTDNVSSDNAGDTGSLSGYPSGVCQLFRGDQNFRGRVENDNITSDSQQIPQVFDGNQKFFAGVKNTNRVESPPQTATAESQARPQPNPMQDIDDDGSDRIAPLQDFSNATFNGNLTNRNIVNANNNVQNSYNGDPSIPRTPRSARSAIPTIMTQPPADSLALARLFFNRKSDEDFLETFRELEQKAGDLNCSMKPKKSKWSPMRIFRRKPKKSALQVVDEPNHFFGDVTNNNLINANNNIVDSHNNYVDY</sequence>
<organism evidence="2 3">
    <name type="scientific">Pholiota conissans</name>
    <dbReference type="NCBI Taxonomy" id="109636"/>
    <lineage>
        <taxon>Eukaryota</taxon>
        <taxon>Fungi</taxon>
        <taxon>Dikarya</taxon>
        <taxon>Basidiomycota</taxon>
        <taxon>Agaricomycotina</taxon>
        <taxon>Agaricomycetes</taxon>
        <taxon>Agaricomycetidae</taxon>
        <taxon>Agaricales</taxon>
        <taxon>Agaricineae</taxon>
        <taxon>Strophariaceae</taxon>
        <taxon>Pholiota</taxon>
    </lineage>
</organism>
<gene>
    <name evidence="2" type="ORF">BDN70DRAFT_931015</name>
</gene>
<evidence type="ECO:0000256" key="1">
    <source>
        <dbReference type="SAM" id="MobiDB-lite"/>
    </source>
</evidence>
<accession>A0A9P6D2A7</accession>
<reference evidence="2" key="1">
    <citation type="submission" date="2020-11" db="EMBL/GenBank/DDBJ databases">
        <authorList>
            <consortium name="DOE Joint Genome Institute"/>
            <person name="Ahrendt S."/>
            <person name="Riley R."/>
            <person name="Andreopoulos W."/>
            <person name="Labutti K."/>
            <person name="Pangilinan J."/>
            <person name="Ruiz-Duenas F.J."/>
            <person name="Barrasa J.M."/>
            <person name="Sanchez-Garcia M."/>
            <person name="Camarero S."/>
            <person name="Miyauchi S."/>
            <person name="Serrano A."/>
            <person name="Linde D."/>
            <person name="Babiker R."/>
            <person name="Drula E."/>
            <person name="Ayuso-Fernandez I."/>
            <person name="Pacheco R."/>
            <person name="Padilla G."/>
            <person name="Ferreira P."/>
            <person name="Barriuso J."/>
            <person name="Kellner H."/>
            <person name="Castanera R."/>
            <person name="Alfaro M."/>
            <person name="Ramirez L."/>
            <person name="Pisabarro A.G."/>
            <person name="Kuo A."/>
            <person name="Tritt A."/>
            <person name="Lipzen A."/>
            <person name="He G."/>
            <person name="Yan M."/>
            <person name="Ng V."/>
            <person name="Cullen D."/>
            <person name="Martin F."/>
            <person name="Rosso M.-N."/>
            <person name="Henrissat B."/>
            <person name="Hibbett D."/>
            <person name="Martinez A.T."/>
            <person name="Grigoriev I.V."/>
        </authorList>
    </citation>
    <scope>NUCLEOTIDE SEQUENCE</scope>
    <source>
        <strain evidence="2">CIRM-BRFM 674</strain>
    </source>
</reference>
<feature type="compositionally biased region" description="Polar residues" evidence="1">
    <location>
        <begin position="137"/>
        <end position="154"/>
    </location>
</feature>
<evidence type="ECO:0000313" key="3">
    <source>
        <dbReference type="Proteomes" id="UP000807469"/>
    </source>
</evidence>
<keyword evidence="3" id="KW-1185">Reference proteome</keyword>
<dbReference type="EMBL" id="MU155181">
    <property type="protein sequence ID" value="KAF9481239.1"/>
    <property type="molecule type" value="Genomic_DNA"/>
</dbReference>
<feature type="region of interest" description="Disordered" evidence="1">
    <location>
        <begin position="137"/>
        <end position="174"/>
    </location>
</feature>
<feature type="region of interest" description="Disordered" evidence="1">
    <location>
        <begin position="63"/>
        <end position="85"/>
    </location>
</feature>
<name>A0A9P6D2A7_9AGAR</name>
<proteinExistence type="predicted"/>
<comment type="caution">
    <text evidence="2">The sequence shown here is derived from an EMBL/GenBank/DDBJ whole genome shotgun (WGS) entry which is preliminary data.</text>
</comment>
<protein>
    <submittedName>
        <fullName evidence="2">Uncharacterized protein</fullName>
    </submittedName>
</protein>
<dbReference type="AlphaFoldDB" id="A0A9P6D2A7"/>
<feature type="compositionally biased region" description="Polar residues" evidence="1">
    <location>
        <begin position="65"/>
        <end position="85"/>
    </location>
</feature>
<dbReference type="Proteomes" id="UP000807469">
    <property type="component" value="Unassembled WGS sequence"/>
</dbReference>